<feature type="transmembrane region" description="Helical" evidence="1">
    <location>
        <begin position="23"/>
        <end position="48"/>
    </location>
</feature>
<comment type="caution">
    <text evidence="3">The sequence shown here is derived from an EMBL/GenBank/DDBJ whole genome shotgun (WGS) entry which is preliminary data.</text>
</comment>
<protein>
    <recommendedName>
        <fullName evidence="2">Type II secretion system protein GspG C-terminal domain-containing protein</fullName>
    </recommendedName>
</protein>
<dbReference type="InterPro" id="IPR013545">
    <property type="entry name" value="T2SS_protein-GspG_C"/>
</dbReference>
<evidence type="ECO:0000313" key="4">
    <source>
        <dbReference type="Proteomes" id="UP000238565"/>
    </source>
</evidence>
<name>A0A2S7I6I1_9FLAO</name>
<proteinExistence type="predicted"/>
<dbReference type="InterPro" id="IPR045584">
    <property type="entry name" value="Pilin-like"/>
</dbReference>
<reference evidence="3 4" key="1">
    <citation type="submission" date="2018-02" db="EMBL/GenBank/DDBJ databases">
        <title>Draft genome sequence of bacterial isolates from marine environment.</title>
        <authorList>
            <person name="Singh S.K."/>
            <person name="Hill R."/>
            <person name="Major S."/>
            <person name="Cai H."/>
            <person name="Li Y."/>
        </authorList>
    </citation>
    <scope>NUCLEOTIDE SEQUENCE [LARGE SCALE GENOMIC DNA]</scope>
    <source>
        <strain evidence="3 4">IMET F</strain>
    </source>
</reference>
<evidence type="ECO:0000256" key="1">
    <source>
        <dbReference type="SAM" id="Phobius"/>
    </source>
</evidence>
<feature type="transmembrane region" description="Helical" evidence="1">
    <location>
        <begin position="55"/>
        <end position="77"/>
    </location>
</feature>
<feature type="domain" description="Type II secretion system protein GspG C-terminal" evidence="2">
    <location>
        <begin position="83"/>
        <end position="167"/>
    </location>
</feature>
<dbReference type="Proteomes" id="UP000238565">
    <property type="component" value="Unassembled WGS sequence"/>
</dbReference>
<gene>
    <name evidence="3" type="ORF">C3729_04205</name>
</gene>
<dbReference type="Pfam" id="PF08334">
    <property type="entry name" value="T2SSG"/>
    <property type="match status" value="1"/>
</dbReference>
<keyword evidence="1" id="KW-0472">Membrane</keyword>
<dbReference type="Gene3D" id="3.30.700.10">
    <property type="entry name" value="Glycoprotein, Type 4 Pilin"/>
    <property type="match status" value="1"/>
</dbReference>
<keyword evidence="1" id="KW-1133">Transmembrane helix</keyword>
<evidence type="ECO:0000259" key="2">
    <source>
        <dbReference type="Pfam" id="PF08334"/>
    </source>
</evidence>
<dbReference type="AlphaFoldDB" id="A0A2S7I6I1"/>
<evidence type="ECO:0000313" key="3">
    <source>
        <dbReference type="EMBL" id="PPZ92187.1"/>
    </source>
</evidence>
<keyword evidence="1" id="KW-0812">Transmembrane</keyword>
<dbReference type="SUPFAM" id="SSF54523">
    <property type="entry name" value="Pili subunits"/>
    <property type="match status" value="1"/>
</dbReference>
<sequence>MLEFENANPNPKNVSKEMNKPPYLLGLLGFIPLVGFFVGIGLTLYGLIKYKDKKLIIIGVLCMVFTVFVYSFMYFGIEKSSKVRESWAELSQYQVNELVKDIEYFKLENGKYPDSLKQLQNGDTIVNIQDPIKGLNSSEKDIFIYENLGDKYSLYSVGLDGVAKTKDDIFPNVKNDSKVGWIKK</sequence>
<dbReference type="RefSeq" id="WP_104793007.1">
    <property type="nucleotide sequence ID" value="NZ_PTPZ01000002.1"/>
</dbReference>
<organism evidence="3 4">
    <name type="scientific">Cloacibacterium normanense</name>
    <dbReference type="NCBI Taxonomy" id="237258"/>
    <lineage>
        <taxon>Bacteria</taxon>
        <taxon>Pseudomonadati</taxon>
        <taxon>Bacteroidota</taxon>
        <taxon>Flavobacteriia</taxon>
        <taxon>Flavobacteriales</taxon>
        <taxon>Weeksellaceae</taxon>
    </lineage>
</organism>
<dbReference type="EMBL" id="PTPZ01000002">
    <property type="protein sequence ID" value="PPZ92187.1"/>
    <property type="molecule type" value="Genomic_DNA"/>
</dbReference>
<accession>A0A2S7I6I1</accession>